<keyword evidence="8" id="KW-0443">Lipid metabolism</keyword>
<evidence type="ECO:0000256" key="3">
    <source>
        <dbReference type="ARBA" id="ARBA00004613"/>
    </source>
</evidence>
<comment type="function">
    <text evidence="2">Could be a virulence factor.</text>
</comment>
<reference evidence="12" key="1">
    <citation type="journal article" date="2019" name="Int. J. Syst. Evol. Microbiol.">
        <title>The Global Catalogue of Microorganisms (GCM) 10K type strain sequencing project: providing services to taxonomists for standard genome sequencing and annotation.</title>
        <authorList>
            <consortium name="The Broad Institute Genomics Platform"/>
            <consortium name="The Broad Institute Genome Sequencing Center for Infectious Disease"/>
            <person name="Wu L."/>
            <person name="Ma J."/>
        </authorList>
    </citation>
    <scope>NUCLEOTIDE SEQUENCE [LARGE SCALE GENOMIC DNA]</scope>
    <source>
        <strain evidence="12">KCTC 42964</strain>
    </source>
</reference>
<evidence type="ECO:0000313" key="11">
    <source>
        <dbReference type="EMBL" id="MFC3229264.1"/>
    </source>
</evidence>
<evidence type="ECO:0000256" key="6">
    <source>
        <dbReference type="ARBA" id="ARBA00022737"/>
    </source>
</evidence>
<dbReference type="PANTHER" id="PTHR18896">
    <property type="entry name" value="PHOSPHOLIPASE D"/>
    <property type="match status" value="1"/>
</dbReference>
<keyword evidence="7" id="KW-0378">Hydrolase</keyword>
<evidence type="ECO:0000256" key="5">
    <source>
        <dbReference type="ARBA" id="ARBA00022525"/>
    </source>
</evidence>
<evidence type="ECO:0000256" key="8">
    <source>
        <dbReference type="ARBA" id="ARBA00023098"/>
    </source>
</evidence>
<dbReference type="Pfam" id="PF13091">
    <property type="entry name" value="PLDc_2"/>
    <property type="match status" value="1"/>
</dbReference>
<sequence>MEAPATIRERLAADGGVQPLIDSWEVFPALEQAIHQAEHEVLLAYWTFDQRLPLSSTDLAPGLETWEDLLLEKARQGVAVRILLTDFDPVMAHPLHRGTVQSYRRLEALRRRLEPAAAERLQVVLSLHDTRVGRAAELLLQPVARGRLAGLCREASALAREEGREALNRWLEAAPGIWRHVALRGDALKPRAGLIPIHPAVHHEKSCIIDGRTAFVGGLDIGPKQYDDREHDTEIPWHDLACRMNGEGVGILERRLRARWQRELALFQHRCGLLQAPDGVTPLPVPVAEGGEPRDAGAPVTPPSVSLPSAGLPLDTEPRVLSTQAALRTPIFRMTPPPADDGFRNAYLDLIGSAERLLYLETQFLRAGEIAEAILRRAREVPSLEVILLLPLVSDLMRDTRDPNPGSRHGQWLQRDAVRRLRKGLGHRFGVFTLVRNAPAPASAMAHTRAYGSDMVYVHAKLAIADDRRMILGSANLNGRSLHLDTEAGIDWSDPPAINLFRRRLWRHLFGDLEDAEAVAALESRPLGHWRRLATENAGRQPGERRGYVVPFPDEALGWRAARHWLLPDTCV</sequence>
<dbReference type="InterPro" id="IPR015679">
    <property type="entry name" value="PLipase_D_fam"/>
</dbReference>
<dbReference type="InterPro" id="IPR001736">
    <property type="entry name" value="PLipase_D/transphosphatidylase"/>
</dbReference>
<accession>A0ABV7L3W3</accession>
<gene>
    <name evidence="11" type="ORF">ACFOGJ_18600</name>
</gene>
<feature type="domain" description="PLD phosphodiesterase" evidence="10">
    <location>
        <begin position="454"/>
        <end position="481"/>
    </location>
</feature>
<evidence type="ECO:0000259" key="10">
    <source>
        <dbReference type="PROSITE" id="PS50035"/>
    </source>
</evidence>
<evidence type="ECO:0000256" key="1">
    <source>
        <dbReference type="ARBA" id="ARBA00000798"/>
    </source>
</evidence>
<proteinExistence type="predicted"/>
<dbReference type="CDD" id="cd09105">
    <property type="entry name" value="PLDc_vPLD1_2_like_2"/>
    <property type="match status" value="1"/>
</dbReference>
<organism evidence="11 12">
    <name type="scientific">Marinibaculum pumilum</name>
    <dbReference type="NCBI Taxonomy" id="1766165"/>
    <lineage>
        <taxon>Bacteria</taxon>
        <taxon>Pseudomonadati</taxon>
        <taxon>Pseudomonadota</taxon>
        <taxon>Alphaproteobacteria</taxon>
        <taxon>Rhodospirillales</taxon>
        <taxon>Rhodospirillaceae</taxon>
        <taxon>Marinibaculum</taxon>
    </lineage>
</organism>
<evidence type="ECO:0000256" key="4">
    <source>
        <dbReference type="ARBA" id="ARBA00018392"/>
    </source>
</evidence>
<keyword evidence="6" id="KW-0677">Repeat</keyword>
<dbReference type="SUPFAM" id="SSF56024">
    <property type="entry name" value="Phospholipase D/nuclease"/>
    <property type="match status" value="2"/>
</dbReference>
<evidence type="ECO:0000256" key="9">
    <source>
        <dbReference type="ARBA" id="ARBA00029594"/>
    </source>
</evidence>
<keyword evidence="5" id="KW-0964">Secreted</keyword>
<name>A0ABV7L3W3_9PROT</name>
<dbReference type="SMART" id="SM00155">
    <property type="entry name" value="PLDc"/>
    <property type="match status" value="2"/>
</dbReference>
<dbReference type="InterPro" id="IPR025202">
    <property type="entry name" value="PLD-like_dom"/>
</dbReference>
<dbReference type="PANTHER" id="PTHR18896:SF76">
    <property type="entry name" value="PHOSPHOLIPASE"/>
    <property type="match status" value="1"/>
</dbReference>
<dbReference type="Gene3D" id="3.30.870.10">
    <property type="entry name" value="Endonuclease Chain A"/>
    <property type="match status" value="2"/>
</dbReference>
<protein>
    <recommendedName>
        <fullName evidence="4">Phospholipase D</fullName>
    </recommendedName>
    <alternativeName>
        <fullName evidence="9">Choline phosphatase</fullName>
    </alternativeName>
</protein>
<feature type="domain" description="PLD phosphodiesterase" evidence="10">
    <location>
        <begin position="198"/>
        <end position="225"/>
    </location>
</feature>
<dbReference type="PROSITE" id="PS50035">
    <property type="entry name" value="PLD"/>
    <property type="match status" value="2"/>
</dbReference>
<evidence type="ECO:0000256" key="7">
    <source>
        <dbReference type="ARBA" id="ARBA00022801"/>
    </source>
</evidence>
<dbReference type="RefSeq" id="WP_379903299.1">
    <property type="nucleotide sequence ID" value="NZ_JBHRTR010000031.1"/>
</dbReference>
<evidence type="ECO:0000256" key="2">
    <source>
        <dbReference type="ARBA" id="ARBA00003145"/>
    </source>
</evidence>
<comment type="catalytic activity">
    <reaction evidence="1">
        <text>a 1,2-diacyl-sn-glycero-3-phosphocholine + H2O = a 1,2-diacyl-sn-glycero-3-phosphate + choline + H(+)</text>
        <dbReference type="Rhea" id="RHEA:14445"/>
        <dbReference type="ChEBI" id="CHEBI:15354"/>
        <dbReference type="ChEBI" id="CHEBI:15377"/>
        <dbReference type="ChEBI" id="CHEBI:15378"/>
        <dbReference type="ChEBI" id="CHEBI:57643"/>
        <dbReference type="ChEBI" id="CHEBI:58608"/>
        <dbReference type="EC" id="3.1.4.4"/>
    </reaction>
</comment>
<evidence type="ECO:0000313" key="12">
    <source>
        <dbReference type="Proteomes" id="UP001595528"/>
    </source>
</evidence>
<dbReference type="Proteomes" id="UP001595528">
    <property type="component" value="Unassembled WGS sequence"/>
</dbReference>
<keyword evidence="12" id="KW-1185">Reference proteome</keyword>
<dbReference type="EMBL" id="JBHRTR010000031">
    <property type="protein sequence ID" value="MFC3229264.1"/>
    <property type="molecule type" value="Genomic_DNA"/>
</dbReference>
<comment type="subcellular location">
    <subcellularLocation>
        <location evidence="3">Secreted</location>
    </subcellularLocation>
</comment>
<comment type="caution">
    <text evidence="11">The sequence shown here is derived from an EMBL/GenBank/DDBJ whole genome shotgun (WGS) entry which is preliminary data.</text>
</comment>